<feature type="compositionally biased region" description="Basic residues" evidence="1">
    <location>
        <begin position="251"/>
        <end position="263"/>
    </location>
</feature>
<feature type="region of interest" description="Disordered" evidence="1">
    <location>
        <begin position="220"/>
        <end position="307"/>
    </location>
</feature>
<protein>
    <submittedName>
        <fullName evidence="2">Uncharacterized protein</fullName>
    </submittedName>
</protein>
<sequence length="307" mass="34556">MELQARLSDPHSGHRASYGSVDYYHSSNRRNKNSISHHSNRIIREREANTRHHGYKKEHRYVPYQRKGTQTWRAKRKNIISEVKMVASLVNRENMDNCAIVSYEKTQGSSKPLHGDIHHHETVATKDRGVLQGIRLASVIVSLELQSYATGDNVNFGNKSVERSLTFLPQASATARGDDHIIEALSGMELEIAGDVDMLACDDDHFDEELMDLEVKSKSNMVAGPSTAKGNNKEPKITRRDSKRNPPLGIQKKKPDFHRRGSPRIRSIISSVQKIHGERDKSRQSHHSTNKSQGVGTILTSVNRGVE</sequence>
<proteinExistence type="predicted"/>
<evidence type="ECO:0000313" key="3">
    <source>
        <dbReference type="Proteomes" id="UP001642260"/>
    </source>
</evidence>
<gene>
    <name evidence="2" type="ORF">ERUC_LOCUS4833</name>
</gene>
<name>A0ABC8IZN8_ERUVS</name>
<evidence type="ECO:0000313" key="2">
    <source>
        <dbReference type="EMBL" id="CAH8307077.1"/>
    </source>
</evidence>
<feature type="region of interest" description="Disordered" evidence="1">
    <location>
        <begin position="1"/>
        <end position="48"/>
    </location>
</feature>
<organism evidence="2 3">
    <name type="scientific">Eruca vesicaria subsp. sativa</name>
    <name type="common">Garden rocket</name>
    <name type="synonym">Eruca sativa</name>
    <dbReference type="NCBI Taxonomy" id="29727"/>
    <lineage>
        <taxon>Eukaryota</taxon>
        <taxon>Viridiplantae</taxon>
        <taxon>Streptophyta</taxon>
        <taxon>Embryophyta</taxon>
        <taxon>Tracheophyta</taxon>
        <taxon>Spermatophyta</taxon>
        <taxon>Magnoliopsida</taxon>
        <taxon>eudicotyledons</taxon>
        <taxon>Gunneridae</taxon>
        <taxon>Pentapetalae</taxon>
        <taxon>rosids</taxon>
        <taxon>malvids</taxon>
        <taxon>Brassicales</taxon>
        <taxon>Brassicaceae</taxon>
        <taxon>Brassiceae</taxon>
        <taxon>Eruca</taxon>
    </lineage>
</organism>
<dbReference type="Proteomes" id="UP001642260">
    <property type="component" value="Unassembled WGS sequence"/>
</dbReference>
<dbReference type="EMBL" id="CAKOAT010066822">
    <property type="protein sequence ID" value="CAH8307077.1"/>
    <property type="molecule type" value="Genomic_DNA"/>
</dbReference>
<feature type="compositionally biased region" description="Polar residues" evidence="1">
    <location>
        <begin position="290"/>
        <end position="307"/>
    </location>
</feature>
<comment type="caution">
    <text evidence="2">The sequence shown here is derived from an EMBL/GenBank/DDBJ whole genome shotgun (WGS) entry which is preliminary data.</text>
</comment>
<evidence type="ECO:0000256" key="1">
    <source>
        <dbReference type="SAM" id="MobiDB-lite"/>
    </source>
</evidence>
<keyword evidence="3" id="KW-1185">Reference proteome</keyword>
<feature type="compositionally biased region" description="Basic and acidic residues" evidence="1">
    <location>
        <begin position="231"/>
        <end position="244"/>
    </location>
</feature>
<dbReference type="AlphaFoldDB" id="A0ABC8IZN8"/>
<reference evidence="2 3" key="1">
    <citation type="submission" date="2022-03" db="EMBL/GenBank/DDBJ databases">
        <authorList>
            <person name="Macdonald S."/>
            <person name="Ahmed S."/>
            <person name="Newling K."/>
        </authorList>
    </citation>
    <scope>NUCLEOTIDE SEQUENCE [LARGE SCALE GENOMIC DNA]</scope>
</reference>
<accession>A0ABC8IZN8</accession>